<protein>
    <submittedName>
        <fullName evidence="2">Uncharacterized protein</fullName>
    </submittedName>
</protein>
<evidence type="ECO:0000313" key="3">
    <source>
        <dbReference type="Proteomes" id="UP000271241"/>
    </source>
</evidence>
<feature type="transmembrane region" description="Helical" evidence="1">
    <location>
        <begin position="23"/>
        <end position="43"/>
    </location>
</feature>
<dbReference type="OrthoDB" id="5587891at2759"/>
<accession>A0A4P9XQJ3</accession>
<feature type="transmembrane region" description="Helical" evidence="1">
    <location>
        <begin position="55"/>
        <end position="77"/>
    </location>
</feature>
<feature type="transmembrane region" description="Helical" evidence="1">
    <location>
        <begin position="161"/>
        <end position="184"/>
    </location>
</feature>
<organism evidence="2 3">
    <name type="scientific">Thamnocephalis sphaerospora</name>
    <dbReference type="NCBI Taxonomy" id="78915"/>
    <lineage>
        <taxon>Eukaryota</taxon>
        <taxon>Fungi</taxon>
        <taxon>Fungi incertae sedis</taxon>
        <taxon>Zoopagomycota</taxon>
        <taxon>Zoopagomycotina</taxon>
        <taxon>Zoopagomycetes</taxon>
        <taxon>Zoopagales</taxon>
        <taxon>Sigmoideomycetaceae</taxon>
        <taxon>Thamnocephalis</taxon>
    </lineage>
</organism>
<proteinExistence type="predicted"/>
<keyword evidence="3" id="KW-1185">Reference proteome</keyword>
<feature type="transmembrane region" description="Helical" evidence="1">
    <location>
        <begin position="205"/>
        <end position="223"/>
    </location>
</feature>
<evidence type="ECO:0000313" key="2">
    <source>
        <dbReference type="EMBL" id="RKP08314.1"/>
    </source>
</evidence>
<dbReference type="Proteomes" id="UP000271241">
    <property type="component" value="Unassembled WGS sequence"/>
</dbReference>
<reference evidence="3" key="1">
    <citation type="journal article" date="2018" name="Nat. Microbiol.">
        <title>Leveraging single-cell genomics to expand the fungal tree of life.</title>
        <authorList>
            <person name="Ahrendt S.R."/>
            <person name="Quandt C.A."/>
            <person name="Ciobanu D."/>
            <person name="Clum A."/>
            <person name="Salamov A."/>
            <person name="Andreopoulos B."/>
            <person name="Cheng J.F."/>
            <person name="Woyke T."/>
            <person name="Pelin A."/>
            <person name="Henrissat B."/>
            <person name="Reynolds N.K."/>
            <person name="Benny G.L."/>
            <person name="Smith M.E."/>
            <person name="James T.Y."/>
            <person name="Grigoriev I.V."/>
        </authorList>
    </citation>
    <scope>NUCLEOTIDE SEQUENCE [LARGE SCALE GENOMIC DNA]</scope>
    <source>
        <strain evidence="3">RSA 1356</strain>
    </source>
</reference>
<feature type="transmembrane region" description="Helical" evidence="1">
    <location>
        <begin position="120"/>
        <end position="141"/>
    </location>
</feature>
<name>A0A4P9XQJ3_9FUNG</name>
<keyword evidence="1" id="KW-1133">Transmembrane helix</keyword>
<dbReference type="AlphaFoldDB" id="A0A4P9XQJ3"/>
<keyword evidence="1" id="KW-0812">Transmembrane</keyword>
<sequence length="244" mass="27303">MKIVDFFMAAQDQEDMRNRFRDILMQFLIMAFIIYLFVYNFIASVSMVRRKPSMLASWCCLVQTFAGVVYGIVIVAFVMPDGVSCRYLIWYAGIGLNLSTVCVGITLLQRAYLVHGRSKYLLMAGILLMLPQPITVYYAFISPVIMMPAAGCISYYPPYLPWIRLAVDAPINILFSVAFITVVYRQYRLFGSAAWAHLVRNGIQTMCAIVLSNIICVFGASFARDKSNSAGFVPINTAAANTTP</sequence>
<evidence type="ECO:0000256" key="1">
    <source>
        <dbReference type="SAM" id="Phobius"/>
    </source>
</evidence>
<gene>
    <name evidence="2" type="ORF">THASP1DRAFT_23672</name>
</gene>
<feature type="transmembrane region" description="Helical" evidence="1">
    <location>
        <begin position="89"/>
        <end position="108"/>
    </location>
</feature>
<dbReference type="EMBL" id="KZ992615">
    <property type="protein sequence ID" value="RKP08314.1"/>
    <property type="molecule type" value="Genomic_DNA"/>
</dbReference>
<keyword evidence="1" id="KW-0472">Membrane</keyword>